<name>A0A0D9P350_METAN</name>
<accession>A0A0D9P350</accession>
<protein>
    <submittedName>
        <fullName evidence="1">Uncharacterized protein</fullName>
    </submittedName>
</protein>
<sequence length="533" mass="58423">MNGPPPPYEEVAPENANLLQPPSALVVHLQVWHYSSGGRSPADNDEFADLFRNYDLQDWEVIPLQLDGATGLSALDKYVPVEVRFRHRTWAYNDPGEHPIADVRKLFSKVVPQFVYQFFIRINSTPHHLSVFPVGVPEEFCQLYTHVYVLNRLNITVNAFFVPGPVETNDVQSWWVQPLRDAGDATVDVLQILSAIVSLYLMYHQVRGEVNLNALPGLQNGPQLRHALNVDVPQRLGELRALFQQFSSQGNAPPAAGQAVPITDVQVALDGAAGPWRQFLRLTNRMESRLVKLENNETLSNQDLYELVQDGHNAALHFSSLKKAARPLVKLLENNYSTMIQGYSSSRTKWATTGGVGGAAAVALVVFFCWWNPAGWAAAGVAAAGLGGAGAGGAAACGVGTAAVGAVGGGVAHYCIDTERAKAFSKKDAVREFDIAIKDLDKCANQSREAVAMVFCAQVMQKRLDDKLPEHDRRTILATLGVDVDAVSNPVYNQELIRDRVRQYVALKRSLVGSMDRVLKDANFEVETSEQVG</sequence>
<evidence type="ECO:0000313" key="2">
    <source>
        <dbReference type="Proteomes" id="UP000054544"/>
    </source>
</evidence>
<reference evidence="2" key="1">
    <citation type="journal article" date="2014" name="BMC Genomics">
        <title>The genome sequence of the biocontrol fungus Metarhizium anisopliae and comparative genomics of Metarhizium species.</title>
        <authorList>
            <person name="Pattemore J.A."/>
            <person name="Hane J.K."/>
            <person name="Williams A.H."/>
            <person name="Wilson B.A."/>
            <person name="Stodart B.J."/>
            <person name="Ash G.J."/>
        </authorList>
    </citation>
    <scope>NUCLEOTIDE SEQUENCE [LARGE SCALE GENOMIC DNA]</scope>
    <source>
        <strain evidence="2">BRIP 53293</strain>
    </source>
</reference>
<dbReference type="EMBL" id="KE384729">
    <property type="protein sequence ID" value="KJK80533.1"/>
    <property type="molecule type" value="Genomic_DNA"/>
</dbReference>
<evidence type="ECO:0000313" key="1">
    <source>
        <dbReference type="EMBL" id="KJK80533.1"/>
    </source>
</evidence>
<organism evidence="1 2">
    <name type="scientific">Metarhizium anisopliae BRIP 53293</name>
    <dbReference type="NCBI Taxonomy" id="1291518"/>
    <lineage>
        <taxon>Eukaryota</taxon>
        <taxon>Fungi</taxon>
        <taxon>Dikarya</taxon>
        <taxon>Ascomycota</taxon>
        <taxon>Pezizomycotina</taxon>
        <taxon>Sordariomycetes</taxon>
        <taxon>Hypocreomycetidae</taxon>
        <taxon>Hypocreales</taxon>
        <taxon>Clavicipitaceae</taxon>
        <taxon>Metarhizium</taxon>
    </lineage>
</organism>
<keyword evidence="2" id="KW-1185">Reference proteome</keyword>
<dbReference type="Proteomes" id="UP000054544">
    <property type="component" value="Unassembled WGS sequence"/>
</dbReference>
<gene>
    <name evidence="1" type="ORF">H634G_04772</name>
</gene>
<proteinExistence type="predicted"/>
<dbReference type="AlphaFoldDB" id="A0A0D9P350"/>